<gene>
    <name evidence="1" type="ORF">DICVIV_00522</name>
</gene>
<reference evidence="1 2" key="1">
    <citation type="submission" date="2013-11" db="EMBL/GenBank/DDBJ databases">
        <title>Draft genome of the bovine lungworm Dictyocaulus viviparus.</title>
        <authorList>
            <person name="Mitreva M."/>
        </authorList>
    </citation>
    <scope>NUCLEOTIDE SEQUENCE [LARGE SCALE GENOMIC DNA]</scope>
    <source>
        <strain evidence="1 2">HannoverDv2000</strain>
    </source>
</reference>
<proteinExistence type="predicted"/>
<accession>A0A0D8YF04</accession>
<reference evidence="2" key="2">
    <citation type="journal article" date="2016" name="Sci. Rep.">
        <title>Dictyocaulus viviparus genome, variome and transcriptome elucidate lungworm biology and support future intervention.</title>
        <authorList>
            <person name="McNulty S.N."/>
            <person name="Strube C."/>
            <person name="Rosa B.A."/>
            <person name="Martin J.C."/>
            <person name="Tyagi R."/>
            <person name="Choi Y.J."/>
            <person name="Wang Q."/>
            <person name="Hallsworth Pepin K."/>
            <person name="Zhang X."/>
            <person name="Ozersky P."/>
            <person name="Wilson R.K."/>
            <person name="Sternberg P.W."/>
            <person name="Gasser R.B."/>
            <person name="Mitreva M."/>
        </authorList>
    </citation>
    <scope>NUCLEOTIDE SEQUENCE [LARGE SCALE GENOMIC DNA]</scope>
    <source>
        <strain evidence="2">HannoverDv2000</strain>
    </source>
</reference>
<sequence>MNKNLMKIISRVVFFFNFESLISLKCQWSDADYKSIMSLNYLE</sequence>
<protein>
    <submittedName>
        <fullName evidence="1">Uncharacterized protein</fullName>
    </submittedName>
</protein>
<name>A0A0D8YF04_DICVI</name>
<evidence type="ECO:0000313" key="2">
    <source>
        <dbReference type="Proteomes" id="UP000053766"/>
    </source>
</evidence>
<keyword evidence="2" id="KW-1185">Reference proteome</keyword>
<dbReference type="AlphaFoldDB" id="A0A0D8YF04"/>
<dbReference type="EMBL" id="KN716154">
    <property type="protein sequence ID" value="KJH53211.1"/>
    <property type="molecule type" value="Genomic_DNA"/>
</dbReference>
<organism evidence="1 2">
    <name type="scientific">Dictyocaulus viviparus</name>
    <name type="common">Bovine lungworm</name>
    <dbReference type="NCBI Taxonomy" id="29172"/>
    <lineage>
        <taxon>Eukaryota</taxon>
        <taxon>Metazoa</taxon>
        <taxon>Ecdysozoa</taxon>
        <taxon>Nematoda</taxon>
        <taxon>Chromadorea</taxon>
        <taxon>Rhabditida</taxon>
        <taxon>Rhabditina</taxon>
        <taxon>Rhabditomorpha</taxon>
        <taxon>Strongyloidea</taxon>
        <taxon>Metastrongylidae</taxon>
        <taxon>Dictyocaulus</taxon>
    </lineage>
</organism>
<evidence type="ECO:0000313" key="1">
    <source>
        <dbReference type="EMBL" id="KJH53211.1"/>
    </source>
</evidence>
<dbReference type="Proteomes" id="UP000053766">
    <property type="component" value="Unassembled WGS sequence"/>
</dbReference>